<dbReference type="STRING" id="391165.GbCGDNIH1_0692"/>
<evidence type="ECO:0000256" key="2">
    <source>
        <dbReference type="PROSITE-ProRule" id="PRU00285"/>
    </source>
</evidence>
<evidence type="ECO:0000259" key="4">
    <source>
        <dbReference type="PROSITE" id="PS01031"/>
    </source>
</evidence>
<sequence length="188" mass="21063">MEKSCLLQDGLILPTYYQRAVPQWAAFNASLTSEEAGVSTRLFTSPMFLGFDHLEQMLERASKNTSDGYPPYNIEQFSQSELRITLAVAGFSMDELQITQEDNQLVIRGRQADDSQGRVFLHRGIAARQFQRAFVLAEGIEIKGAWMDNGLLHIDIARPQPETKIRTIPIRSPSAPVAPIVERISNGQ</sequence>
<dbReference type="HOGENOM" id="CLU_046737_4_0_5"/>
<dbReference type="EMBL" id="CP000394">
    <property type="protein sequence ID" value="ABI61590.1"/>
    <property type="molecule type" value="Genomic_DNA"/>
</dbReference>
<dbReference type="PROSITE" id="PS01031">
    <property type="entry name" value="SHSP"/>
    <property type="match status" value="1"/>
</dbReference>
<dbReference type="AlphaFoldDB" id="Q0BUB1"/>
<dbReference type="Pfam" id="PF00011">
    <property type="entry name" value="HSP20"/>
    <property type="match status" value="1"/>
</dbReference>
<name>Q0BUB1_GRABC</name>
<dbReference type="InterPro" id="IPR037913">
    <property type="entry name" value="ACD_IbpA/B"/>
</dbReference>
<evidence type="ECO:0000256" key="3">
    <source>
        <dbReference type="RuleBase" id="RU003616"/>
    </source>
</evidence>
<organism evidence="5 6">
    <name type="scientific">Granulibacter bethesdensis (strain ATCC BAA-1260 / CGDNIH1)</name>
    <dbReference type="NCBI Taxonomy" id="391165"/>
    <lineage>
        <taxon>Bacteria</taxon>
        <taxon>Pseudomonadati</taxon>
        <taxon>Pseudomonadota</taxon>
        <taxon>Alphaproteobacteria</taxon>
        <taxon>Acetobacterales</taxon>
        <taxon>Acetobacteraceae</taxon>
        <taxon>Granulibacter</taxon>
    </lineage>
</organism>
<dbReference type="Proteomes" id="UP000001963">
    <property type="component" value="Chromosome"/>
</dbReference>
<feature type="domain" description="SHSP" evidence="4">
    <location>
        <begin position="63"/>
        <end position="173"/>
    </location>
</feature>
<dbReference type="SUPFAM" id="SSF49764">
    <property type="entry name" value="HSP20-like chaperones"/>
    <property type="match status" value="1"/>
</dbReference>
<dbReference type="KEGG" id="gbe:GbCGDNIH1_0692"/>
<protein>
    <submittedName>
        <fullName evidence="5">Small heat shock protein</fullName>
    </submittedName>
</protein>
<evidence type="ECO:0000313" key="5">
    <source>
        <dbReference type="EMBL" id="ABI61590.1"/>
    </source>
</evidence>
<comment type="similarity">
    <text evidence="2 3">Belongs to the small heat shock protein (HSP20) family.</text>
</comment>
<reference evidence="5 6" key="1">
    <citation type="journal article" date="2007" name="J. Bacteriol.">
        <title>Genome sequence analysis of the emerging human pathogenic acetic acid bacterium Granulibacter bethesdensis.</title>
        <authorList>
            <person name="Greenberg D.E."/>
            <person name="Porcella S.F."/>
            <person name="Zelazny A.M."/>
            <person name="Virtaneva K."/>
            <person name="Sturdevant D.E."/>
            <person name="Kupko J.J.III."/>
            <person name="Barbian K.D."/>
            <person name="Babar A."/>
            <person name="Dorward D.W."/>
            <person name="Holland S.M."/>
        </authorList>
    </citation>
    <scope>NUCLEOTIDE SEQUENCE [LARGE SCALE GENOMIC DNA]</scope>
    <source>
        <strain evidence="6">ATCC BAA-1260 / CGDNIH1</strain>
    </source>
</reference>
<dbReference type="CDD" id="cd06470">
    <property type="entry name" value="ACD_IbpA-B_like"/>
    <property type="match status" value="1"/>
</dbReference>
<keyword evidence="6" id="KW-1185">Reference proteome</keyword>
<dbReference type="Gene3D" id="2.60.40.790">
    <property type="match status" value="1"/>
</dbReference>
<dbReference type="InterPro" id="IPR002068">
    <property type="entry name" value="A-crystallin/Hsp20_dom"/>
</dbReference>
<evidence type="ECO:0000313" key="6">
    <source>
        <dbReference type="Proteomes" id="UP000001963"/>
    </source>
</evidence>
<dbReference type="PANTHER" id="PTHR47062:SF1">
    <property type="entry name" value="SMALL HEAT SHOCK PROTEIN IBPA"/>
    <property type="match status" value="1"/>
</dbReference>
<keyword evidence="1 5" id="KW-0346">Stress response</keyword>
<accession>Q0BUB1</accession>
<dbReference type="eggNOG" id="COG0071">
    <property type="taxonomic scope" value="Bacteria"/>
</dbReference>
<proteinExistence type="inferred from homology"/>
<evidence type="ECO:0000256" key="1">
    <source>
        <dbReference type="ARBA" id="ARBA00023016"/>
    </source>
</evidence>
<dbReference type="InterPro" id="IPR008978">
    <property type="entry name" value="HSP20-like_chaperone"/>
</dbReference>
<gene>
    <name evidence="5" type="ordered locus">GbCGDNIH1_0692</name>
</gene>
<dbReference type="PANTHER" id="PTHR47062">
    <property type="match status" value="1"/>
</dbReference>